<dbReference type="EMBL" id="JQ809663">
    <property type="protein sequence ID" value="AFJ75492.1"/>
    <property type="molecule type" value="Genomic_DNA"/>
</dbReference>
<sequence length="218" mass="23052">MLTCERYRYPALDFDDLFDPDVMGDGPAASGYRRSGQPLRYAHIQYGQKRGDVGCRSGGVDVSNLWAAKGTATYVLPFHGKGFSAHNQSDTNAPGTTSAQVELRINANGAYEVWVSTTGGGNNSSRIAESGTWLRNGGVGEYDVRFEFANVGAANVGSTAPDWRNASTSQSCSAQVSVPSASSQSASAAVEFHCLMRRGGGNVSRSIMVASVSATGWY</sequence>
<dbReference type="KEGG" id="vg:18504820"/>
<evidence type="ECO:0000313" key="2">
    <source>
        <dbReference type="Proteomes" id="UP000018887"/>
    </source>
</evidence>
<proteinExistence type="predicted"/>
<dbReference type="RefSeq" id="YP_009008377.1">
    <property type="nucleotide sequence ID" value="NC_023588.1"/>
</dbReference>
<dbReference type="GeneID" id="18504820"/>
<keyword evidence="2" id="KW-1185">Reference proteome</keyword>
<accession>V9IQM3</accession>
<name>V9IQM3_9CAUD</name>
<dbReference type="Proteomes" id="UP000018887">
    <property type="component" value="Segment"/>
</dbReference>
<evidence type="ECO:0000313" key="1">
    <source>
        <dbReference type="EMBL" id="AFJ75492.1"/>
    </source>
</evidence>
<reference evidence="1 2" key="1">
    <citation type="journal article" date="2014" name="BMC Microbiol.">
        <title>Genomic sequence of temperate phage Smp131 of Stenotrophomonas maltophilia that has similar prophages in xanthomonads.</title>
        <authorList>
            <person name="Lee C.N."/>
            <person name="Tseng T.T."/>
            <person name="Chang H.C."/>
            <person name="Lin J.W."/>
            <person name="Weng S.F."/>
        </authorList>
    </citation>
    <scope>NUCLEOTIDE SEQUENCE [LARGE SCALE GENOMIC DNA]</scope>
</reference>
<gene>
    <name evidence="1" type="ORF">Smp_22</name>
</gene>
<organism evidence="1 2">
    <name type="scientific">Stenotrophomonas phage Smp131</name>
    <dbReference type="NCBI Taxonomy" id="1168563"/>
    <lineage>
        <taxon>Viruses</taxon>
        <taxon>Duplodnaviria</taxon>
        <taxon>Heunggongvirae</taxon>
        <taxon>Uroviricota</taxon>
        <taxon>Caudoviricetes</taxon>
        <taxon>Peduoviridae</taxon>
        <taxon>Simpcentumvirus</taxon>
        <taxon>Simpcentumvirus Smp131</taxon>
    </lineage>
</organism>
<protein>
    <submittedName>
        <fullName evidence="1">Uncharacterized protein</fullName>
    </submittedName>
</protein>